<accession>A0A3B4ERR5</accession>
<evidence type="ECO:0000313" key="12">
    <source>
        <dbReference type="Ensembl" id="ENSPNYP00000000715.1"/>
    </source>
</evidence>
<feature type="disulfide bond" evidence="10">
    <location>
        <begin position="1429"/>
        <end position="1444"/>
    </location>
</feature>
<dbReference type="PANTHER" id="PTHR23282">
    <property type="entry name" value="APICAL ENDOSOMAL GLYCOPROTEIN PRECURSOR"/>
    <property type="match status" value="1"/>
</dbReference>
<feature type="disulfide bond" evidence="10">
    <location>
        <begin position="21"/>
        <end position="39"/>
    </location>
</feature>
<reference evidence="12" key="1">
    <citation type="submission" date="2023-09" db="UniProtKB">
        <authorList>
            <consortium name="Ensembl"/>
        </authorList>
    </citation>
    <scope>IDENTIFICATION</scope>
</reference>
<feature type="disulfide bond" evidence="10">
    <location>
        <begin position="817"/>
        <end position="829"/>
    </location>
</feature>
<feature type="disulfide bond" evidence="10">
    <location>
        <begin position="14"/>
        <end position="26"/>
    </location>
</feature>
<dbReference type="InterPro" id="IPR051560">
    <property type="entry name" value="MAM_domain-containing"/>
</dbReference>
<dbReference type="CDD" id="cd06263">
    <property type="entry name" value="MAM"/>
    <property type="match status" value="5"/>
</dbReference>
<name>A0A3B4ERR5_9CICH</name>
<dbReference type="Ensembl" id="ENSPNYT00000000726.1">
    <property type="protein sequence ID" value="ENSPNYP00000000715.1"/>
    <property type="gene ID" value="ENSPNYG00000000517.1"/>
</dbReference>
<protein>
    <submittedName>
        <fullName evidence="12">MAM and LDL receptor class A domain containing 1</fullName>
    </submittedName>
</protein>
<feature type="disulfide bond" evidence="10">
    <location>
        <begin position="1465"/>
        <end position="1483"/>
    </location>
</feature>
<feature type="disulfide bond" evidence="10">
    <location>
        <begin position="1458"/>
        <end position="1470"/>
    </location>
</feature>
<keyword evidence="8" id="KW-0675">Receptor</keyword>
<feature type="domain" description="MAM" evidence="11">
    <location>
        <begin position="1073"/>
        <end position="1185"/>
    </location>
</feature>
<keyword evidence="9" id="KW-0325">Glycoprotein</keyword>
<dbReference type="SUPFAM" id="SSF57424">
    <property type="entry name" value="LDL receptor-like module"/>
    <property type="match status" value="8"/>
</dbReference>
<evidence type="ECO:0000256" key="4">
    <source>
        <dbReference type="ARBA" id="ARBA00022737"/>
    </source>
</evidence>
<dbReference type="Pfam" id="PF00629">
    <property type="entry name" value="MAM"/>
    <property type="match status" value="6"/>
</dbReference>
<dbReference type="CDD" id="cd00112">
    <property type="entry name" value="LDLa"/>
    <property type="match status" value="9"/>
</dbReference>
<dbReference type="InterPro" id="IPR023415">
    <property type="entry name" value="LDLR_class-A_CS"/>
</dbReference>
<dbReference type="PROSITE" id="PS01209">
    <property type="entry name" value="LDLRA_1"/>
    <property type="match status" value="7"/>
</dbReference>
<dbReference type="PANTHER" id="PTHR23282:SF140">
    <property type="entry name" value="MAM AND LDL-RECEPTOR CLASS A DOMAIN-CONTAINING PROTEIN 1"/>
    <property type="match status" value="1"/>
</dbReference>
<dbReference type="Pfam" id="PF00057">
    <property type="entry name" value="Ldl_recept_a"/>
    <property type="match status" value="8"/>
</dbReference>
<evidence type="ECO:0000256" key="8">
    <source>
        <dbReference type="ARBA" id="ARBA00023170"/>
    </source>
</evidence>
<dbReference type="InterPro" id="IPR002172">
    <property type="entry name" value="LDrepeatLR_classA_rpt"/>
</dbReference>
<keyword evidence="3" id="KW-0812">Transmembrane</keyword>
<proteinExistence type="predicted"/>
<evidence type="ECO:0000256" key="7">
    <source>
        <dbReference type="ARBA" id="ARBA00023157"/>
    </source>
</evidence>
<dbReference type="InterPro" id="IPR013320">
    <property type="entry name" value="ConA-like_dom_sf"/>
</dbReference>
<dbReference type="STRING" id="303518.ENSPNYP00000000715"/>
<keyword evidence="4" id="KW-0677">Repeat</keyword>
<dbReference type="SUPFAM" id="SSF49899">
    <property type="entry name" value="Concanavalin A-like lectins/glucanases"/>
    <property type="match status" value="7"/>
</dbReference>
<dbReference type="InterPro" id="IPR036055">
    <property type="entry name" value="LDL_receptor-like_sf"/>
</dbReference>
<evidence type="ECO:0000259" key="11">
    <source>
        <dbReference type="PROSITE" id="PS50060"/>
    </source>
</evidence>
<evidence type="ECO:0000256" key="9">
    <source>
        <dbReference type="ARBA" id="ARBA00023180"/>
    </source>
</evidence>
<feature type="disulfide bond" evidence="10">
    <location>
        <begin position="391"/>
        <end position="406"/>
    </location>
</feature>
<dbReference type="GO" id="GO:0012505">
    <property type="term" value="C:endomembrane system"/>
    <property type="evidence" value="ECO:0007669"/>
    <property type="project" value="UniProtKB-SubCell"/>
</dbReference>
<keyword evidence="6" id="KW-0472">Membrane</keyword>
<comment type="caution">
    <text evidence="10">Lacks conserved residue(s) required for the propagation of feature annotation.</text>
</comment>
<dbReference type="SMART" id="SM00192">
    <property type="entry name" value="LDLa"/>
    <property type="match status" value="9"/>
</dbReference>
<dbReference type="Gene3D" id="4.10.400.10">
    <property type="entry name" value="Low-density Lipoprotein Receptor"/>
    <property type="match status" value="9"/>
</dbReference>
<evidence type="ECO:0000256" key="6">
    <source>
        <dbReference type="ARBA" id="ARBA00023136"/>
    </source>
</evidence>
<evidence type="ECO:0000256" key="2">
    <source>
        <dbReference type="ARBA" id="ARBA00004308"/>
    </source>
</evidence>
<feature type="disulfide bond" evidence="10">
    <location>
        <begin position="1477"/>
        <end position="1492"/>
    </location>
</feature>
<keyword evidence="7 10" id="KW-1015">Disulfide bond</keyword>
<evidence type="ECO:0000256" key="5">
    <source>
        <dbReference type="ARBA" id="ARBA00022989"/>
    </source>
</evidence>
<sequence>MRSLTYRPVAANTCSNQDFSCSHGLCVSEDCVCDFTDDCGDSSDENNSSTNVTSPDHLLFISACQMSFYYYFGATHGDLQVLVQTHPAGRSTAVWKPSTRLQKDTWLTLLSILSFFIYQVVIRGELSADSEASEVLAIDDLSFSPGCGAVSGTGRRVSSPPACPPLWFVCDDGECIEESKVCDFTPHCSSGEDEASCPSECDFKSDSCGWYELTLGDGFDWVRGSSMEVPPDYYGRPPPLDHSTNSTEGHFMFIFKNSSSLFPNAALRGPRFQQSAAACTMTFWHYNSGISVGAADMSLRIEGVENRTVIWRTLYDQGPHWNQVTVQLGRITQPFHISLAKISLGVFDGVAALDDIAFKNCSLPPAVDECPPHTHFHCVHTKACVEHLQLCDLVDDCGDGSDEAGCSPELQCDFEHGLCNWKQEQTGEDVFDWTIYQGPTPSFNTGPLKDHTLGTVYGHYLYIEASAPREFKDTAVLLSPVFKPTHHDGKSYNHCAFRFYYHMFGKYVFYLAVYLRTTATGRGQMLWVKYGNQGDFWHRETLYLSSAQPFQILIQGTVGDDFTGDIAIDDLSFLNCEPYEGELPTLNNTTPAVTTPAPTVQPNMCHYGEFPCGTYGECIPFSKVCDFRYDCSDGSDEISCVKESCDFEGGDTCGWKIVKPSFILNHSFRWSCDQGESNHFGEEYHRPTNDHTLNSSKGWYMYADSSNGGYGQTTDLQTPVISSTGPQCTLVFWYHMRGFTVGTLKVLLKQTNITHEVWTETGNQGNKWRRGEVFLGLLSNVQVVFSAKRGISYMGDLVIDDVGFVDCSPPLPSDQPCTPEQYTCANGHCIPQDNLCDFINHCGDSSDENPYICQGFIERCSFEFDLCSWRQCQEDDFDWRISSSPTTGTRPSTDHTLRNSSGHYLYLESSFPQEDGRTARIIGPLLSRRSSQCKMRFYFHMSGDGIGTLSVFSKSEGHLHLLLTLTGDQGNYWQMKEIPLSSSRDFQVMFEGKVGRNPKVDICLDDITFSPGCLLASSATSPDNTPSPPPGWLQPFQPPQKVKQLKECNKKADTLTRPCLSPSSLSLISLPLGHFVYLEATPVGLKGDKAHIRSSVWKESSAICKLSFWYYISHKASGSIRLLIKMENNLKEVWNQTGHQGNKWNRAEIPLRKLRNFEVIFEVVRLKDVSGGAALDDLEYIDCAPTTVEAVGCPAPTDFVCRSGHCIESHLVCDGKADCADESDEADCGDSPGACSFNMEGDQWKERCQLSQDPDDDFDWRIGSSTETAGAGPITDHSQGGGGNFLYINSAIQHEGDVAKVTTRSPFPASIGLCHLRFWFFMHGSDRMGTLKVFTVGPSGTRLLMWAATGNHGRQWTYANVIVSSTVPFRVTFEAQVGGDMWTDIALDDISYTAECIVGEPVTPQPLTCGVNQFQCAYSFQCIPESWLCDTEPDCADKSDEEHCPTVVPGTLPPQVLCPLGYFQCSDHNCLPSIMRCDGVVDCPTGEDEYSCPWLQCKLGELVCESSSSCIPFQSRCDHFVDCLPFHSDESSCHGNTIRVSSFVCFSLRGHSCQPGWTGNRCHVREKPSLSTSSPKPEDTQMGNKEAHLFSHLY</sequence>
<dbReference type="PRINTS" id="PR00261">
    <property type="entry name" value="LDLRECEPTOR"/>
</dbReference>
<feature type="domain" description="MAM" evidence="11">
    <location>
        <begin position="199"/>
        <end position="363"/>
    </location>
</feature>
<dbReference type="FunFam" id="2.60.120.200:FF:000182">
    <property type="entry name" value="MAM and LDL-receptor class A domain-containing protein 1"/>
    <property type="match status" value="1"/>
</dbReference>
<feature type="domain" description="MAM" evidence="11">
    <location>
        <begin position="410"/>
        <end position="578"/>
    </location>
</feature>
<feature type="disulfide bond" evidence="10">
    <location>
        <begin position="163"/>
        <end position="175"/>
    </location>
</feature>
<feature type="domain" description="MAM" evidence="11">
    <location>
        <begin position="643"/>
        <end position="809"/>
    </location>
</feature>
<dbReference type="GeneTree" id="ENSGT00940000165597"/>
<organism evidence="12">
    <name type="scientific">Pundamilia nyererei</name>
    <dbReference type="NCBI Taxonomy" id="303518"/>
    <lineage>
        <taxon>Eukaryota</taxon>
        <taxon>Metazoa</taxon>
        <taxon>Chordata</taxon>
        <taxon>Craniata</taxon>
        <taxon>Vertebrata</taxon>
        <taxon>Euteleostomi</taxon>
        <taxon>Actinopterygii</taxon>
        <taxon>Neopterygii</taxon>
        <taxon>Teleostei</taxon>
        <taxon>Neoteleostei</taxon>
        <taxon>Acanthomorphata</taxon>
        <taxon>Ovalentaria</taxon>
        <taxon>Cichlomorphae</taxon>
        <taxon>Cichliformes</taxon>
        <taxon>Cichlidae</taxon>
        <taxon>African cichlids</taxon>
        <taxon>Pseudocrenilabrinae</taxon>
        <taxon>Haplochromini</taxon>
        <taxon>Pundamilia</taxon>
    </lineage>
</organism>
<dbReference type="SMART" id="SM00137">
    <property type="entry name" value="MAM"/>
    <property type="match status" value="6"/>
</dbReference>
<evidence type="ECO:0000256" key="1">
    <source>
        <dbReference type="ARBA" id="ARBA00004167"/>
    </source>
</evidence>
<evidence type="ECO:0000256" key="10">
    <source>
        <dbReference type="PROSITE-ProRule" id="PRU00124"/>
    </source>
</evidence>
<feature type="domain" description="MAM" evidence="11">
    <location>
        <begin position="858"/>
        <end position="1015"/>
    </location>
</feature>
<feature type="disulfide bond" evidence="10">
    <location>
        <begin position="182"/>
        <end position="197"/>
    </location>
</feature>
<feature type="disulfide bond" evidence="10">
    <location>
        <begin position="170"/>
        <end position="188"/>
    </location>
</feature>
<keyword evidence="5" id="KW-1133">Transmembrane helix</keyword>
<comment type="subcellular location">
    <subcellularLocation>
        <location evidence="2">Endomembrane system</location>
    </subcellularLocation>
    <subcellularLocation>
        <location evidence="1">Membrane</location>
        <topology evidence="1">Single-pass membrane protein</topology>
    </subcellularLocation>
</comment>
<dbReference type="Gene3D" id="2.60.120.200">
    <property type="match status" value="7"/>
</dbReference>
<dbReference type="PROSITE" id="PS50060">
    <property type="entry name" value="MAM_2"/>
    <property type="match status" value="6"/>
</dbReference>
<feature type="domain" description="MAM" evidence="11">
    <location>
        <begin position="1233"/>
        <end position="1398"/>
    </location>
</feature>
<evidence type="ECO:0000256" key="3">
    <source>
        <dbReference type="ARBA" id="ARBA00022692"/>
    </source>
</evidence>
<dbReference type="GO" id="GO:0016020">
    <property type="term" value="C:membrane"/>
    <property type="evidence" value="ECO:0007669"/>
    <property type="project" value="UniProtKB-SubCell"/>
</dbReference>
<dbReference type="PROSITE" id="PS50068">
    <property type="entry name" value="LDLRA_2"/>
    <property type="match status" value="8"/>
</dbReference>
<feature type="disulfide bond" evidence="10">
    <location>
        <begin position="625"/>
        <end position="640"/>
    </location>
</feature>
<dbReference type="FunFam" id="4.10.400.10:FF:000045">
    <property type="entry name" value="Low-density lipoprotein receptor-related protein 2"/>
    <property type="match status" value="1"/>
</dbReference>
<feature type="disulfide bond" evidence="10">
    <location>
        <begin position="1201"/>
        <end position="1219"/>
    </location>
</feature>
<dbReference type="InterPro" id="IPR000998">
    <property type="entry name" value="MAM_dom"/>
</dbReference>
<feature type="disulfide bond" evidence="10">
    <location>
        <begin position="824"/>
        <end position="842"/>
    </location>
</feature>
<feature type="disulfide bond" evidence="10">
    <location>
        <begin position="1213"/>
        <end position="1228"/>
    </location>
</feature>